<dbReference type="AlphaFoldDB" id="A0A6P8RRL2"/>
<dbReference type="GO" id="GO:0015840">
    <property type="term" value="P:urea transport"/>
    <property type="evidence" value="ECO:0007669"/>
    <property type="project" value="TreeGrafter"/>
</dbReference>
<evidence type="ECO:0000256" key="2">
    <source>
        <dbReference type="SAM" id="SignalP"/>
    </source>
</evidence>
<dbReference type="Proteomes" id="UP000515159">
    <property type="component" value="Chromosome 7"/>
</dbReference>
<dbReference type="OrthoDB" id="9945328at2759"/>
<dbReference type="GeneID" id="117363628"/>
<evidence type="ECO:0000256" key="1">
    <source>
        <dbReference type="SAM" id="Phobius"/>
    </source>
</evidence>
<feature type="transmembrane region" description="Helical" evidence="1">
    <location>
        <begin position="200"/>
        <end position="225"/>
    </location>
</feature>
<sequence length="274" mass="29800">MTLLLSLLFFGLVDRLYTAQVKPQIANRLLITNNPTLTTIALEKPFCVFGSDSCSSCDVYLYGVDVASSNLVVVDDNSVPLNSTFQKTNGGRLAPYKVASFGLPNCKSPAFDSAQDLAQIANILDKYLVRIGDNVTCLTDPNYLGICNSPLSEGTSYRFRYILVNSTGKMADQTLWSDSITTRAVKDMSRIDTWPGRRSGGMIVIASILSVLVFFLLVAFAAAVLTSMMGESTSDANTATYESRISQQASSETYSGVLRGSSLERERYVPKPQA</sequence>
<keyword evidence="1" id="KW-0472">Membrane</keyword>
<dbReference type="GO" id="GO:0006833">
    <property type="term" value="P:water transport"/>
    <property type="evidence" value="ECO:0007669"/>
    <property type="project" value="TreeGrafter"/>
</dbReference>
<name>A0A6P8RRL2_GEOSA</name>
<evidence type="ECO:0000313" key="3">
    <source>
        <dbReference type="Proteomes" id="UP000515159"/>
    </source>
</evidence>
<dbReference type="PANTHER" id="PTHR15446">
    <property type="entry name" value="UROPLAKIN III"/>
    <property type="match status" value="1"/>
</dbReference>
<dbReference type="RefSeq" id="XP_033807601.1">
    <property type="nucleotide sequence ID" value="XM_033951710.1"/>
</dbReference>
<protein>
    <submittedName>
        <fullName evidence="4 5">Uroplakin-3a isoform X1</fullName>
    </submittedName>
</protein>
<reference evidence="4 5" key="1">
    <citation type="submission" date="2025-04" db="UniProtKB">
        <authorList>
            <consortium name="RefSeq"/>
        </authorList>
    </citation>
    <scope>IDENTIFICATION</scope>
</reference>
<dbReference type="RefSeq" id="XP_033807600.1">
    <property type="nucleotide sequence ID" value="XM_033951709.1"/>
</dbReference>
<keyword evidence="2" id="KW-0732">Signal</keyword>
<feature type="chain" id="PRO_5044654152" evidence="2">
    <location>
        <begin position="19"/>
        <end position="274"/>
    </location>
</feature>
<dbReference type="InterPro" id="IPR024831">
    <property type="entry name" value="Uroplakin-3"/>
</dbReference>
<gene>
    <name evidence="4 5" type="primary">UPK3A</name>
</gene>
<evidence type="ECO:0000313" key="4">
    <source>
        <dbReference type="RefSeq" id="XP_033807600.1"/>
    </source>
</evidence>
<keyword evidence="1" id="KW-1133">Transmembrane helix</keyword>
<evidence type="ECO:0000313" key="5">
    <source>
        <dbReference type="RefSeq" id="XP_033807601.1"/>
    </source>
</evidence>
<organism evidence="3 5">
    <name type="scientific">Geotrypetes seraphini</name>
    <name type="common">Gaboon caecilian</name>
    <name type="synonym">Caecilia seraphini</name>
    <dbReference type="NCBI Taxonomy" id="260995"/>
    <lineage>
        <taxon>Eukaryota</taxon>
        <taxon>Metazoa</taxon>
        <taxon>Chordata</taxon>
        <taxon>Craniata</taxon>
        <taxon>Vertebrata</taxon>
        <taxon>Euteleostomi</taxon>
        <taxon>Amphibia</taxon>
        <taxon>Gymnophiona</taxon>
        <taxon>Geotrypetes</taxon>
    </lineage>
</organism>
<keyword evidence="3" id="KW-1185">Reference proteome</keyword>
<dbReference type="PANTHER" id="PTHR15446:SF17">
    <property type="entry name" value="UROPLAKIN-3A"/>
    <property type="match status" value="1"/>
</dbReference>
<accession>A0A6P8RRL2</accession>
<dbReference type="GO" id="GO:0005886">
    <property type="term" value="C:plasma membrane"/>
    <property type="evidence" value="ECO:0007669"/>
    <property type="project" value="TreeGrafter"/>
</dbReference>
<dbReference type="CTD" id="7380"/>
<dbReference type="KEGG" id="gsh:117363628"/>
<feature type="signal peptide" evidence="2">
    <location>
        <begin position="1"/>
        <end position="18"/>
    </location>
</feature>
<proteinExistence type="predicted"/>
<keyword evidence="1" id="KW-0812">Transmembrane</keyword>